<organism evidence="2">
    <name type="scientific">Streptomyces sp. NBC_01393</name>
    <dbReference type="NCBI Taxonomy" id="2903851"/>
    <lineage>
        <taxon>Bacteria</taxon>
        <taxon>Bacillati</taxon>
        <taxon>Actinomycetota</taxon>
        <taxon>Actinomycetes</taxon>
        <taxon>Kitasatosporales</taxon>
        <taxon>Streptomycetaceae</taxon>
        <taxon>Streptomyces</taxon>
    </lineage>
</organism>
<sequence>MITSRDSFSRPVSSRTANSAISDSVRRYRRELHQACRAFDGRQVRKSDGTWTTVTAATLNSDGTAAGKLMFSRAGTCTVRAYRPAGATLTASYSTTWTVHVS</sequence>
<evidence type="ECO:0000256" key="1">
    <source>
        <dbReference type="SAM" id="MobiDB-lite"/>
    </source>
</evidence>
<dbReference type="EMBL" id="CP109546">
    <property type="protein sequence ID" value="WTZ07814.1"/>
    <property type="molecule type" value="Genomic_DNA"/>
</dbReference>
<protein>
    <recommendedName>
        <fullName evidence="3">Bacterial Ig-like domain-containing protein</fullName>
    </recommendedName>
</protein>
<accession>A0AAU3HQX4</accession>
<name>A0AAU3HQX4_9ACTN</name>
<gene>
    <name evidence="2" type="ORF">OG699_07290</name>
</gene>
<evidence type="ECO:0000313" key="2">
    <source>
        <dbReference type="EMBL" id="WTZ07814.1"/>
    </source>
</evidence>
<feature type="region of interest" description="Disordered" evidence="1">
    <location>
        <begin position="1"/>
        <end position="20"/>
    </location>
</feature>
<reference evidence="2" key="1">
    <citation type="submission" date="2022-10" db="EMBL/GenBank/DDBJ databases">
        <title>The complete genomes of actinobacterial strains from the NBC collection.</title>
        <authorList>
            <person name="Joergensen T.S."/>
            <person name="Alvarez Arevalo M."/>
            <person name="Sterndorff E.B."/>
            <person name="Faurdal D."/>
            <person name="Vuksanovic O."/>
            <person name="Mourched A.-S."/>
            <person name="Charusanti P."/>
            <person name="Shaw S."/>
            <person name="Blin K."/>
            <person name="Weber T."/>
        </authorList>
    </citation>
    <scope>NUCLEOTIDE SEQUENCE</scope>
    <source>
        <strain evidence="2">NBC_01393</strain>
    </source>
</reference>
<evidence type="ECO:0008006" key="3">
    <source>
        <dbReference type="Google" id="ProtNLM"/>
    </source>
</evidence>
<proteinExistence type="predicted"/>
<dbReference type="AlphaFoldDB" id="A0AAU3HQX4"/>